<organism evidence="1">
    <name type="scientific">Rhipicephalus zambeziensis</name>
    <dbReference type="NCBI Taxonomy" id="60191"/>
    <lineage>
        <taxon>Eukaryota</taxon>
        <taxon>Metazoa</taxon>
        <taxon>Ecdysozoa</taxon>
        <taxon>Arthropoda</taxon>
        <taxon>Chelicerata</taxon>
        <taxon>Arachnida</taxon>
        <taxon>Acari</taxon>
        <taxon>Parasitiformes</taxon>
        <taxon>Ixodida</taxon>
        <taxon>Ixodoidea</taxon>
        <taxon>Ixodidae</taxon>
        <taxon>Rhipicephalinae</taxon>
        <taxon>Rhipicephalus</taxon>
        <taxon>Rhipicephalus</taxon>
    </lineage>
</organism>
<name>A0A224YCH3_9ACAR</name>
<sequence>MSGTRSWPAGVRSAFLVPQLPNDTYYICRHLVSSNYDKCINIRTIAFPKNTASRNSDGWHLCRQDFIQLLWLALPSQRKEQRVFSLFIFFTFTRRH</sequence>
<protein>
    <submittedName>
        <fullName evidence="1">Uncharacterized protein</fullName>
    </submittedName>
</protein>
<evidence type="ECO:0000313" key="1">
    <source>
        <dbReference type="EMBL" id="MAA14605.1"/>
    </source>
</evidence>
<accession>A0A224YCH3</accession>
<proteinExistence type="predicted"/>
<reference evidence="1" key="1">
    <citation type="journal article" date="2017" name="Parasit. Vectors">
        <title>Sialotranscriptomics of Rhipicephalus zambeziensis reveals intricate expression profiles of secretory proteins and suggests tight temporal transcriptional regulation during blood-feeding.</title>
        <authorList>
            <person name="de Castro M.H."/>
            <person name="de Klerk D."/>
            <person name="Pienaar R."/>
            <person name="Rees D.J.G."/>
            <person name="Mans B.J."/>
        </authorList>
    </citation>
    <scope>NUCLEOTIDE SEQUENCE</scope>
    <source>
        <tissue evidence="1">Salivary glands</tissue>
    </source>
</reference>
<dbReference type="AlphaFoldDB" id="A0A224YCH3"/>
<dbReference type="EMBL" id="GFPF01003459">
    <property type="protein sequence ID" value="MAA14605.1"/>
    <property type="molecule type" value="Transcribed_RNA"/>
</dbReference>